<dbReference type="PANTHER" id="PTHR43415">
    <property type="entry name" value="SPERMIDINE N(1)-ACETYLTRANSFERASE"/>
    <property type="match status" value="1"/>
</dbReference>
<proteinExistence type="predicted"/>
<dbReference type="PROSITE" id="PS51186">
    <property type="entry name" value="GNAT"/>
    <property type="match status" value="1"/>
</dbReference>
<dbReference type="Proteomes" id="UP000190188">
    <property type="component" value="Unassembled WGS sequence"/>
</dbReference>
<dbReference type="RefSeq" id="WP_078502335.1">
    <property type="nucleotide sequence ID" value="NZ_MSZX01000014.1"/>
</dbReference>
<organism evidence="2 3">
    <name type="scientific">Paenibacillus selenitireducens</name>
    <dbReference type="NCBI Taxonomy" id="1324314"/>
    <lineage>
        <taxon>Bacteria</taxon>
        <taxon>Bacillati</taxon>
        <taxon>Bacillota</taxon>
        <taxon>Bacilli</taxon>
        <taxon>Bacillales</taxon>
        <taxon>Paenibacillaceae</taxon>
        <taxon>Paenibacillus</taxon>
    </lineage>
</organism>
<sequence length="193" mass="22288">MDSSKPIINFAGSKVGLGPLQKEHIYLYYQWNNDFTINRTTASMRPLTLEEQNDAYDQFIRNKQYVFFTIYELETFKPIGLTYLADIQDRNAEFGIVIGEVNYHGKGYGTETTQLMLDYAFTILGLHNVMLSVYAFNQAGIAAYQKAGFKEYGRRREVKYRNGKLHDQVFMDCISTEFNSVILSELCSQKSCR</sequence>
<feature type="domain" description="N-acetyltransferase" evidence="1">
    <location>
        <begin position="15"/>
        <end position="172"/>
    </location>
</feature>
<dbReference type="AlphaFoldDB" id="A0A1T2X1R8"/>
<dbReference type="Pfam" id="PF13302">
    <property type="entry name" value="Acetyltransf_3"/>
    <property type="match status" value="1"/>
</dbReference>
<evidence type="ECO:0000259" key="1">
    <source>
        <dbReference type="PROSITE" id="PS51186"/>
    </source>
</evidence>
<gene>
    <name evidence="2" type="ORF">BVG16_27160</name>
</gene>
<name>A0A1T2X1R8_9BACL</name>
<dbReference type="SUPFAM" id="SSF55729">
    <property type="entry name" value="Acyl-CoA N-acyltransferases (Nat)"/>
    <property type="match status" value="1"/>
</dbReference>
<dbReference type="OrthoDB" id="9795206at2"/>
<accession>A0A1T2X1R8</accession>
<comment type="caution">
    <text evidence="2">The sequence shown here is derived from an EMBL/GenBank/DDBJ whole genome shotgun (WGS) entry which is preliminary data.</text>
</comment>
<reference evidence="2 3" key="1">
    <citation type="submission" date="2017-01" db="EMBL/GenBank/DDBJ databases">
        <title>Genome analysis of Paenibacillus selenitrireducens ES3-24.</title>
        <authorList>
            <person name="Xu D."/>
            <person name="Yao R."/>
            <person name="Zheng S."/>
        </authorList>
    </citation>
    <scope>NUCLEOTIDE SEQUENCE [LARGE SCALE GENOMIC DNA]</scope>
    <source>
        <strain evidence="2 3">ES3-24</strain>
    </source>
</reference>
<dbReference type="InterPro" id="IPR000182">
    <property type="entry name" value="GNAT_dom"/>
</dbReference>
<dbReference type="Gene3D" id="3.40.630.30">
    <property type="match status" value="1"/>
</dbReference>
<evidence type="ECO:0000313" key="3">
    <source>
        <dbReference type="Proteomes" id="UP000190188"/>
    </source>
</evidence>
<dbReference type="PANTHER" id="PTHR43415:SF3">
    <property type="entry name" value="GNAT-FAMILY ACETYLTRANSFERASE"/>
    <property type="match status" value="1"/>
</dbReference>
<dbReference type="STRING" id="1324314.BVG16_27160"/>
<dbReference type="GO" id="GO:0016747">
    <property type="term" value="F:acyltransferase activity, transferring groups other than amino-acyl groups"/>
    <property type="evidence" value="ECO:0007669"/>
    <property type="project" value="InterPro"/>
</dbReference>
<dbReference type="EMBL" id="MSZX01000014">
    <property type="protein sequence ID" value="OPA73765.1"/>
    <property type="molecule type" value="Genomic_DNA"/>
</dbReference>
<keyword evidence="3" id="KW-1185">Reference proteome</keyword>
<dbReference type="InterPro" id="IPR016181">
    <property type="entry name" value="Acyl_CoA_acyltransferase"/>
</dbReference>
<evidence type="ECO:0000313" key="2">
    <source>
        <dbReference type="EMBL" id="OPA73765.1"/>
    </source>
</evidence>
<protein>
    <recommendedName>
        <fullName evidence="1">N-acetyltransferase domain-containing protein</fullName>
    </recommendedName>
</protein>